<sequence>MVPPHWIHLPDEVTFAHTNTDTTDCAPGWRRHSRDSGPWNLTRKPIHIWLAHVRGVLGQAA</sequence>
<reference evidence="2" key="1">
    <citation type="journal article" date="2019" name="Int. J. Syst. Evol. Microbiol.">
        <title>The Global Catalogue of Microorganisms (GCM) 10K type strain sequencing project: providing services to taxonomists for standard genome sequencing and annotation.</title>
        <authorList>
            <consortium name="The Broad Institute Genomics Platform"/>
            <consortium name="The Broad Institute Genome Sequencing Center for Infectious Disease"/>
            <person name="Wu L."/>
            <person name="Ma J."/>
        </authorList>
    </citation>
    <scope>NUCLEOTIDE SEQUENCE [LARGE SCALE GENOMIC DNA]</scope>
    <source>
        <strain evidence="2">JCM 16703</strain>
    </source>
</reference>
<name>A0ABP7XXP4_9ACTN</name>
<organism evidence="1 2">
    <name type="scientific">Nocardioides fonticola</name>
    <dbReference type="NCBI Taxonomy" id="450363"/>
    <lineage>
        <taxon>Bacteria</taxon>
        <taxon>Bacillati</taxon>
        <taxon>Actinomycetota</taxon>
        <taxon>Actinomycetes</taxon>
        <taxon>Propionibacteriales</taxon>
        <taxon>Nocardioidaceae</taxon>
        <taxon>Nocardioides</taxon>
    </lineage>
</organism>
<keyword evidence="2" id="KW-1185">Reference proteome</keyword>
<protein>
    <submittedName>
        <fullName evidence="1">Uncharacterized protein</fullName>
    </submittedName>
</protein>
<accession>A0ABP7XXP4</accession>
<comment type="caution">
    <text evidence="1">The sequence shown here is derived from an EMBL/GenBank/DDBJ whole genome shotgun (WGS) entry which is preliminary data.</text>
</comment>
<gene>
    <name evidence="1" type="ORF">GCM10022215_38290</name>
</gene>
<evidence type="ECO:0000313" key="1">
    <source>
        <dbReference type="EMBL" id="GAA4127634.1"/>
    </source>
</evidence>
<proteinExistence type="predicted"/>
<dbReference type="EMBL" id="BAAAZH010000031">
    <property type="protein sequence ID" value="GAA4127634.1"/>
    <property type="molecule type" value="Genomic_DNA"/>
</dbReference>
<dbReference type="Proteomes" id="UP001501495">
    <property type="component" value="Unassembled WGS sequence"/>
</dbReference>
<evidence type="ECO:0000313" key="2">
    <source>
        <dbReference type="Proteomes" id="UP001501495"/>
    </source>
</evidence>